<dbReference type="EMBL" id="KQ086307">
    <property type="protein sequence ID" value="KLO05445.1"/>
    <property type="molecule type" value="Genomic_DNA"/>
</dbReference>
<name>A0A0H2R103_9AGAM</name>
<feature type="compositionally biased region" description="Polar residues" evidence="1">
    <location>
        <begin position="61"/>
        <end position="71"/>
    </location>
</feature>
<sequence length="512" mass="57969">MSGPSKATGATGGAIDGRPEKNSGGGEGSKKEGRKKRKHEGDSSVQTYPSNSPSHSTSPTAGPSSDPNSSQIDDVAQVWSTIQDMMSMTQTVHDVHRQTQQEMKAIEDGNRQLLGMIEQKKRQRQSTGREGGKRTRAGGLPSSETSKRKARKDLSRMLKESSLQAGIDMFGLPERNASAVQSQLVNLLKVQGLTRRHISDFPDPDQKTIKAFMDSNDAVNFSDSRQFQYALSLGPEHPFNIAARAAFHDHFRLTVTKTNWLYQKPFDHRLLMYEIIEEVLVERLKRAKHSWDTRFTFVGPSVEVKHRKRVGSRVYEIRKRRTTALDLHDSVKKYKPVFQSLEKGGLNVHSEDESDDDDGNDNDDDEGGDEKMVDVDKMVEKEEKEDSEIPDVKNTARGLLLWRSRTLTMLLWYLDELSKEHIASTINDNDGIRLGNAFRRRKLFLEFGRGRRVPAKLPINCRPPPMPIEGIKLVKPRMVDDVSMEVLEEFLMKLKDADLKDLDHNTMDEDTL</sequence>
<feature type="compositionally biased region" description="Acidic residues" evidence="1">
    <location>
        <begin position="352"/>
        <end position="368"/>
    </location>
</feature>
<accession>A0A0H2R103</accession>
<organism evidence="2 3">
    <name type="scientific">Schizopora paradoxa</name>
    <dbReference type="NCBI Taxonomy" id="27342"/>
    <lineage>
        <taxon>Eukaryota</taxon>
        <taxon>Fungi</taxon>
        <taxon>Dikarya</taxon>
        <taxon>Basidiomycota</taxon>
        <taxon>Agaricomycotina</taxon>
        <taxon>Agaricomycetes</taxon>
        <taxon>Hymenochaetales</taxon>
        <taxon>Schizoporaceae</taxon>
        <taxon>Schizopora</taxon>
    </lineage>
</organism>
<evidence type="ECO:0000313" key="2">
    <source>
        <dbReference type="EMBL" id="KLO05445.1"/>
    </source>
</evidence>
<keyword evidence="3" id="KW-1185">Reference proteome</keyword>
<feature type="region of interest" description="Disordered" evidence="1">
    <location>
        <begin position="119"/>
        <end position="157"/>
    </location>
</feature>
<evidence type="ECO:0000313" key="3">
    <source>
        <dbReference type="Proteomes" id="UP000053477"/>
    </source>
</evidence>
<feature type="compositionally biased region" description="Low complexity" evidence="1">
    <location>
        <begin position="47"/>
        <end position="60"/>
    </location>
</feature>
<feature type="region of interest" description="Disordered" evidence="1">
    <location>
        <begin position="1"/>
        <end position="71"/>
    </location>
</feature>
<evidence type="ECO:0000256" key="1">
    <source>
        <dbReference type="SAM" id="MobiDB-lite"/>
    </source>
</evidence>
<reference evidence="2 3" key="1">
    <citation type="submission" date="2015-04" db="EMBL/GenBank/DDBJ databases">
        <title>Complete genome sequence of Schizopora paradoxa KUC8140, a cosmopolitan wood degrader in East Asia.</title>
        <authorList>
            <consortium name="DOE Joint Genome Institute"/>
            <person name="Min B."/>
            <person name="Park H."/>
            <person name="Jang Y."/>
            <person name="Kim J.-J."/>
            <person name="Kim K.H."/>
            <person name="Pangilinan J."/>
            <person name="Lipzen A."/>
            <person name="Riley R."/>
            <person name="Grigoriev I.V."/>
            <person name="Spatafora J.W."/>
            <person name="Choi I.-G."/>
        </authorList>
    </citation>
    <scope>NUCLEOTIDE SEQUENCE [LARGE SCALE GENOMIC DNA]</scope>
    <source>
        <strain evidence="2 3">KUC8140</strain>
    </source>
</reference>
<dbReference type="Proteomes" id="UP000053477">
    <property type="component" value="Unassembled WGS sequence"/>
</dbReference>
<proteinExistence type="predicted"/>
<gene>
    <name evidence="2" type="ORF">SCHPADRAFT_946900</name>
</gene>
<dbReference type="InParanoid" id="A0A0H2R103"/>
<feature type="region of interest" description="Disordered" evidence="1">
    <location>
        <begin position="345"/>
        <end position="374"/>
    </location>
</feature>
<dbReference type="AlphaFoldDB" id="A0A0H2R103"/>
<protein>
    <submittedName>
        <fullName evidence="2">Uncharacterized protein</fullName>
    </submittedName>
</protein>